<dbReference type="OrthoDB" id="9806249at2"/>
<dbReference type="KEGG" id="pht:BLM14_06405"/>
<evidence type="ECO:0000313" key="5">
    <source>
        <dbReference type="Proteomes" id="UP000232163"/>
    </source>
</evidence>
<evidence type="ECO:0000313" key="4">
    <source>
        <dbReference type="EMBL" id="PIO43571.1"/>
    </source>
</evidence>
<dbReference type="CDD" id="cd01941">
    <property type="entry name" value="YeiC_kinase_like"/>
    <property type="match status" value="1"/>
</dbReference>
<dbReference type="Proteomes" id="UP000232163">
    <property type="component" value="Unassembled WGS sequence"/>
</dbReference>
<evidence type="ECO:0000259" key="3">
    <source>
        <dbReference type="Pfam" id="PF00294"/>
    </source>
</evidence>
<dbReference type="Pfam" id="PF00294">
    <property type="entry name" value="PfkB"/>
    <property type="match status" value="1"/>
</dbReference>
<dbReference type="RefSeq" id="WP_099998631.1">
    <property type="nucleotide sequence ID" value="NZ_CP017940.1"/>
</dbReference>
<evidence type="ECO:0000256" key="1">
    <source>
        <dbReference type="ARBA" id="ARBA00022679"/>
    </source>
</evidence>
<protein>
    <submittedName>
        <fullName evidence="4">Carbohydrate kinase</fullName>
    </submittedName>
</protein>
<dbReference type="PANTHER" id="PTHR10584:SF166">
    <property type="entry name" value="RIBOKINASE"/>
    <property type="match status" value="1"/>
</dbReference>
<dbReference type="EMBL" id="MZMT01000037">
    <property type="protein sequence ID" value="PIO43571.1"/>
    <property type="molecule type" value="Genomic_DNA"/>
</dbReference>
<keyword evidence="1" id="KW-0808">Transferase</keyword>
<keyword evidence="2 4" id="KW-0418">Kinase</keyword>
<organism evidence="4 5">
    <name type="scientific">Phyllobacterium zundukense</name>
    <dbReference type="NCBI Taxonomy" id="1867719"/>
    <lineage>
        <taxon>Bacteria</taxon>
        <taxon>Pseudomonadati</taxon>
        <taxon>Pseudomonadota</taxon>
        <taxon>Alphaproteobacteria</taxon>
        <taxon>Hyphomicrobiales</taxon>
        <taxon>Phyllobacteriaceae</taxon>
        <taxon>Phyllobacterium</taxon>
    </lineage>
</organism>
<evidence type="ECO:0000256" key="2">
    <source>
        <dbReference type="ARBA" id="ARBA00022777"/>
    </source>
</evidence>
<dbReference type="InterPro" id="IPR029056">
    <property type="entry name" value="Ribokinase-like"/>
</dbReference>
<proteinExistence type="predicted"/>
<keyword evidence="5" id="KW-1185">Reference proteome</keyword>
<dbReference type="SUPFAM" id="SSF53613">
    <property type="entry name" value="Ribokinase-like"/>
    <property type="match status" value="1"/>
</dbReference>
<accession>A0A2N9VVQ3</accession>
<dbReference type="GO" id="GO:0016301">
    <property type="term" value="F:kinase activity"/>
    <property type="evidence" value="ECO:0007669"/>
    <property type="project" value="UniProtKB-KW"/>
</dbReference>
<comment type="caution">
    <text evidence="4">The sequence shown here is derived from an EMBL/GenBank/DDBJ whole genome shotgun (WGS) entry which is preliminary data.</text>
</comment>
<dbReference type="AlphaFoldDB" id="A0A2N9VVQ3"/>
<name>A0A2N9VVQ3_9HYPH</name>
<gene>
    <name evidence="4" type="ORF">B5P45_16790</name>
</gene>
<sequence length="316" mass="32680">MTTGNKPLLFAVGGAHLDRRGQSSAPFVPGASNPGIMREEPGGGVFNALRLVVQRGVSAEILSVRGGDRIGDMIGAAIQTAGIKDGSAVYMDRATPSYTAILDEHGDVVAGIADMELYEVALPRQLRRRKVRDSIAVADAVFCDANLPSDALQWLAGLAGDRPLFALAISPAKVPRLAPVFGNLTCLFMNRREARALTGLGAEAALKEIYAALRAEGVRGAVVSNGGDAAFAFSGDDAFSILPPAVNGIADVTGAGDALAGGTIAALMRGTAFSEAVREGMAASMLTLQTHSASPRFSRQEFNSTLACIPAAVQLS</sequence>
<reference evidence="5" key="1">
    <citation type="journal article" date="2017" name="Int J Environ Stud">
        <title>Does the Miocene-Pliocene relict legume Oxytropis triphylla form nitrogen-fixing nodules with a combination of bacterial strains?</title>
        <authorList>
            <person name="Safronova V."/>
            <person name="Belimov A."/>
            <person name="Sazanova A."/>
            <person name="Kuznetsova I."/>
            <person name="Popova J."/>
            <person name="Andronov E."/>
            <person name="Verkhozina A."/>
            <person name="Tikhonovich I."/>
        </authorList>
    </citation>
    <scope>NUCLEOTIDE SEQUENCE [LARGE SCALE GENOMIC DNA]</scope>
    <source>
        <strain evidence="5">Tri-38</strain>
    </source>
</reference>
<dbReference type="Gene3D" id="3.40.1190.20">
    <property type="match status" value="1"/>
</dbReference>
<dbReference type="InterPro" id="IPR011611">
    <property type="entry name" value="PfkB_dom"/>
</dbReference>
<feature type="domain" description="Carbohydrate kinase PfkB" evidence="3">
    <location>
        <begin position="33"/>
        <end position="294"/>
    </location>
</feature>
<dbReference type="PANTHER" id="PTHR10584">
    <property type="entry name" value="SUGAR KINASE"/>
    <property type="match status" value="1"/>
</dbReference>